<feature type="transmembrane region" description="Helical" evidence="1">
    <location>
        <begin position="59"/>
        <end position="77"/>
    </location>
</feature>
<keyword evidence="1" id="KW-1133">Transmembrane helix</keyword>
<reference evidence="2" key="2">
    <citation type="submission" date="2020-05" db="UniProtKB">
        <authorList>
            <consortium name="EnsemblMetazoa"/>
        </authorList>
    </citation>
    <scope>IDENTIFICATION</scope>
    <source>
        <strain evidence="2">IAEA</strain>
    </source>
</reference>
<evidence type="ECO:0000313" key="3">
    <source>
        <dbReference type="Proteomes" id="UP000092445"/>
    </source>
</evidence>
<organism evidence="2 3">
    <name type="scientific">Glossina pallidipes</name>
    <name type="common">Tsetse fly</name>
    <dbReference type="NCBI Taxonomy" id="7398"/>
    <lineage>
        <taxon>Eukaryota</taxon>
        <taxon>Metazoa</taxon>
        <taxon>Ecdysozoa</taxon>
        <taxon>Arthropoda</taxon>
        <taxon>Hexapoda</taxon>
        <taxon>Insecta</taxon>
        <taxon>Pterygota</taxon>
        <taxon>Neoptera</taxon>
        <taxon>Endopterygota</taxon>
        <taxon>Diptera</taxon>
        <taxon>Brachycera</taxon>
        <taxon>Muscomorpha</taxon>
        <taxon>Hippoboscoidea</taxon>
        <taxon>Glossinidae</taxon>
        <taxon>Glossina</taxon>
    </lineage>
</organism>
<dbReference type="EnsemblMetazoa" id="GPAI017898-RA">
    <property type="protein sequence ID" value="GPAI017898-PA"/>
    <property type="gene ID" value="GPAI017898"/>
</dbReference>
<evidence type="ECO:0000313" key="2">
    <source>
        <dbReference type="EnsemblMetazoa" id="GPAI017898-PA"/>
    </source>
</evidence>
<keyword evidence="1" id="KW-0812">Transmembrane</keyword>
<keyword evidence="1" id="KW-0472">Membrane</keyword>
<sequence>MYKTWLYLLETAQKRKKPSKVIYPPIRAQWYSSVLIYMGADDDVIESVAGDSVVKESNVLIFVVVVVVVVAVAVVAVKACLSHNVADVVVVVVVAVIVGKFKVMSLKGSMLICTRFM</sequence>
<evidence type="ECO:0000256" key="1">
    <source>
        <dbReference type="SAM" id="Phobius"/>
    </source>
</evidence>
<feature type="transmembrane region" description="Helical" evidence="1">
    <location>
        <begin position="84"/>
        <end position="101"/>
    </location>
</feature>
<proteinExistence type="predicted"/>
<dbReference type="Proteomes" id="UP000092445">
    <property type="component" value="Unassembled WGS sequence"/>
</dbReference>
<dbReference type="AlphaFoldDB" id="A0A1A9ZKY5"/>
<dbReference type="VEuPathDB" id="VectorBase:GPAI017898"/>
<accession>A0A1A9ZKY5</accession>
<name>A0A1A9ZKY5_GLOPL</name>
<protein>
    <submittedName>
        <fullName evidence="2">Uncharacterized protein</fullName>
    </submittedName>
</protein>
<reference evidence="3" key="1">
    <citation type="submission" date="2014-03" db="EMBL/GenBank/DDBJ databases">
        <authorList>
            <person name="Aksoy S."/>
            <person name="Warren W."/>
            <person name="Wilson R.K."/>
        </authorList>
    </citation>
    <scope>NUCLEOTIDE SEQUENCE [LARGE SCALE GENOMIC DNA]</scope>
    <source>
        <strain evidence="3">IAEA</strain>
    </source>
</reference>
<keyword evidence="3" id="KW-1185">Reference proteome</keyword>